<keyword evidence="1" id="KW-0812">Transmembrane</keyword>
<protein>
    <submittedName>
        <fullName evidence="2">PIR protein</fullName>
    </submittedName>
</protein>
<evidence type="ECO:0000313" key="2">
    <source>
        <dbReference type="EMBL" id="SBT85029.1"/>
    </source>
</evidence>
<evidence type="ECO:0000313" key="3">
    <source>
        <dbReference type="Proteomes" id="UP000242942"/>
    </source>
</evidence>
<evidence type="ECO:0000256" key="1">
    <source>
        <dbReference type="SAM" id="Phobius"/>
    </source>
</evidence>
<keyword evidence="3" id="KW-1185">Reference proteome</keyword>
<dbReference type="AlphaFoldDB" id="A0A1D3JGQ1"/>
<dbReference type="OrthoDB" id="382545at2759"/>
<accession>A0A1D3JGQ1</accession>
<dbReference type="VEuPathDB" id="PlasmoDB:PocGH01_00059900"/>
<reference evidence="2 3" key="1">
    <citation type="submission" date="2016-06" db="EMBL/GenBank/DDBJ databases">
        <authorList>
            <consortium name="Pathogen Informatics"/>
        </authorList>
    </citation>
    <scope>NUCLEOTIDE SEQUENCE [LARGE SCALE GENOMIC DNA]</scope>
    <source>
        <strain evidence="2">PocGH01</strain>
    </source>
</reference>
<dbReference type="Proteomes" id="UP000242942">
    <property type="component" value="Unassembled WGS sequence"/>
</dbReference>
<keyword evidence="1" id="KW-1133">Transmembrane helix</keyword>
<dbReference type="Pfam" id="PF05795">
    <property type="entry name" value="Plasmodium_Vir"/>
    <property type="match status" value="1"/>
</dbReference>
<keyword evidence="1" id="KW-0472">Membrane</keyword>
<gene>
    <name evidence="2" type="primary">PocGH01_00059900</name>
    <name evidence="2" type="ORF">POCGH01_00059900</name>
</gene>
<dbReference type="InterPro" id="IPR008780">
    <property type="entry name" value="Plasmodium_Vir"/>
</dbReference>
<sequence>MNPPRISTAYNVVTSYKVYKGKLSNGSSSDDVLGTDPCENLYYEHVNQAKVEFPKLCSTAIQFLNHLKENSHTYRDEGCKYLYYSLYVDVLRREKSAEKTLILYKELNQIFNEAYDGMNELDSYINKMDEYTSDILVKLIDIYEKFDKFESEFKSTGKINKCPEECVELFKGYLDTCRNRYDYDFCYELNNFREKYNLLIEQVTNCKGEKYILPPVEIFDTGGMIFIPFAIIVVATFIFPILYKFTAFGPWIRRSLGIKKNMCQNINEETNHSLHISEMGKKSSKNRNYNIAYNSS</sequence>
<dbReference type="EMBL" id="FLRI01000614">
    <property type="protein sequence ID" value="SBT85029.1"/>
    <property type="molecule type" value="Genomic_DNA"/>
</dbReference>
<feature type="transmembrane region" description="Helical" evidence="1">
    <location>
        <begin position="223"/>
        <end position="243"/>
    </location>
</feature>
<proteinExistence type="predicted"/>
<organism evidence="2 3">
    <name type="scientific">Plasmodium ovale</name>
    <name type="common">malaria parasite P. ovale</name>
    <dbReference type="NCBI Taxonomy" id="36330"/>
    <lineage>
        <taxon>Eukaryota</taxon>
        <taxon>Sar</taxon>
        <taxon>Alveolata</taxon>
        <taxon>Apicomplexa</taxon>
        <taxon>Aconoidasida</taxon>
        <taxon>Haemosporida</taxon>
        <taxon>Plasmodiidae</taxon>
        <taxon>Plasmodium</taxon>
        <taxon>Plasmodium (Plasmodium)</taxon>
    </lineage>
</organism>
<dbReference type="VEuPathDB" id="PlasmoDB:POWCR01_000148100"/>
<name>A0A1D3JGQ1_PLAOA</name>